<protein>
    <submittedName>
        <fullName evidence="4">Tyrosinase</fullName>
    </submittedName>
</protein>
<evidence type="ECO:0000313" key="5">
    <source>
        <dbReference type="Proteomes" id="UP001303222"/>
    </source>
</evidence>
<keyword evidence="1" id="KW-0479">Metal-binding</keyword>
<evidence type="ECO:0000256" key="1">
    <source>
        <dbReference type="ARBA" id="ARBA00022723"/>
    </source>
</evidence>
<evidence type="ECO:0000313" key="4">
    <source>
        <dbReference type="EMBL" id="KAK3949465.1"/>
    </source>
</evidence>
<dbReference type="EMBL" id="MU859213">
    <property type="protein sequence ID" value="KAK3949465.1"/>
    <property type="molecule type" value="Genomic_DNA"/>
</dbReference>
<feature type="chain" id="PRO_5042844478" evidence="2">
    <location>
        <begin position="20"/>
        <end position="404"/>
    </location>
</feature>
<feature type="signal peptide" evidence="2">
    <location>
        <begin position="1"/>
        <end position="19"/>
    </location>
</feature>
<reference evidence="4" key="1">
    <citation type="journal article" date="2023" name="Mol. Phylogenet. Evol.">
        <title>Genome-scale phylogeny and comparative genomics of the fungal order Sordariales.</title>
        <authorList>
            <person name="Hensen N."/>
            <person name="Bonometti L."/>
            <person name="Westerberg I."/>
            <person name="Brannstrom I.O."/>
            <person name="Guillou S."/>
            <person name="Cros-Aarteil S."/>
            <person name="Calhoun S."/>
            <person name="Haridas S."/>
            <person name="Kuo A."/>
            <person name="Mondo S."/>
            <person name="Pangilinan J."/>
            <person name="Riley R."/>
            <person name="LaButti K."/>
            <person name="Andreopoulos B."/>
            <person name="Lipzen A."/>
            <person name="Chen C."/>
            <person name="Yan M."/>
            <person name="Daum C."/>
            <person name="Ng V."/>
            <person name="Clum A."/>
            <person name="Steindorff A."/>
            <person name="Ohm R.A."/>
            <person name="Martin F."/>
            <person name="Silar P."/>
            <person name="Natvig D.O."/>
            <person name="Lalanne C."/>
            <person name="Gautier V."/>
            <person name="Ament-Velasquez S.L."/>
            <person name="Kruys A."/>
            <person name="Hutchinson M.I."/>
            <person name="Powell A.J."/>
            <person name="Barry K."/>
            <person name="Miller A.N."/>
            <person name="Grigoriev I.V."/>
            <person name="Debuchy R."/>
            <person name="Gladieux P."/>
            <person name="Hiltunen Thoren M."/>
            <person name="Johannesson H."/>
        </authorList>
    </citation>
    <scope>NUCLEOTIDE SEQUENCE</scope>
    <source>
        <strain evidence="4">CBS 626.80</strain>
    </source>
</reference>
<proteinExistence type="predicted"/>
<dbReference type="PRINTS" id="PR00092">
    <property type="entry name" value="TYROSINASE"/>
</dbReference>
<evidence type="ECO:0000256" key="2">
    <source>
        <dbReference type="SAM" id="SignalP"/>
    </source>
</evidence>
<name>A0AAN6NP49_9PEZI</name>
<dbReference type="PROSITE" id="PS00498">
    <property type="entry name" value="TYROSINASE_2"/>
    <property type="match status" value="1"/>
</dbReference>
<accession>A0AAN6NP49</accession>
<dbReference type="InterPro" id="IPR002227">
    <property type="entry name" value="Tyrosinase_Cu-bd"/>
</dbReference>
<gene>
    <name evidence="4" type="ORF">QBC32DRAFT_326947</name>
</gene>
<dbReference type="GO" id="GO:0046872">
    <property type="term" value="F:metal ion binding"/>
    <property type="evidence" value="ECO:0007669"/>
    <property type="project" value="UniProtKB-KW"/>
</dbReference>
<dbReference type="PANTHER" id="PTHR11474">
    <property type="entry name" value="TYROSINASE FAMILY MEMBER"/>
    <property type="match status" value="1"/>
</dbReference>
<evidence type="ECO:0000259" key="3">
    <source>
        <dbReference type="PROSITE" id="PS00498"/>
    </source>
</evidence>
<dbReference type="GO" id="GO:0016491">
    <property type="term" value="F:oxidoreductase activity"/>
    <property type="evidence" value="ECO:0007669"/>
    <property type="project" value="InterPro"/>
</dbReference>
<comment type="caution">
    <text evidence="4">The sequence shown here is derived from an EMBL/GenBank/DDBJ whole genome shotgun (WGS) entry which is preliminary data.</text>
</comment>
<dbReference type="PANTHER" id="PTHR11474:SF116">
    <property type="entry name" value="TYROSINASE"/>
    <property type="match status" value="1"/>
</dbReference>
<dbReference type="SUPFAM" id="SSF48056">
    <property type="entry name" value="Di-copper centre-containing domain"/>
    <property type="match status" value="1"/>
</dbReference>
<dbReference type="InterPro" id="IPR050316">
    <property type="entry name" value="Tyrosinase/Hemocyanin"/>
</dbReference>
<keyword evidence="5" id="KW-1185">Reference proteome</keyword>
<dbReference type="Proteomes" id="UP001303222">
    <property type="component" value="Unassembled WGS sequence"/>
</dbReference>
<dbReference type="AlphaFoldDB" id="A0AAN6NP49"/>
<feature type="domain" description="Tyrosinase copper-binding" evidence="3">
    <location>
        <begin position="320"/>
        <end position="331"/>
    </location>
</feature>
<dbReference type="InterPro" id="IPR008922">
    <property type="entry name" value="Di-copper_centre_dom_sf"/>
</dbReference>
<dbReference type="Gene3D" id="1.10.1280.10">
    <property type="entry name" value="Di-copper center containing domain from catechol oxidase"/>
    <property type="match status" value="1"/>
</dbReference>
<reference evidence="4" key="2">
    <citation type="submission" date="2023-06" db="EMBL/GenBank/DDBJ databases">
        <authorList>
            <consortium name="Lawrence Berkeley National Laboratory"/>
            <person name="Mondo S.J."/>
            <person name="Hensen N."/>
            <person name="Bonometti L."/>
            <person name="Westerberg I."/>
            <person name="Brannstrom I.O."/>
            <person name="Guillou S."/>
            <person name="Cros-Aarteil S."/>
            <person name="Calhoun S."/>
            <person name="Haridas S."/>
            <person name="Kuo A."/>
            <person name="Pangilinan J."/>
            <person name="Riley R."/>
            <person name="Labutti K."/>
            <person name="Andreopoulos B."/>
            <person name="Lipzen A."/>
            <person name="Chen C."/>
            <person name="Yanf M."/>
            <person name="Daum C."/>
            <person name="Ng V."/>
            <person name="Clum A."/>
            <person name="Steindorff A."/>
            <person name="Ohm R."/>
            <person name="Martin F."/>
            <person name="Silar P."/>
            <person name="Natvig D."/>
            <person name="Lalanne C."/>
            <person name="Gautier V."/>
            <person name="Ament-Velasquez S.L."/>
            <person name="Kruys A."/>
            <person name="Hutchinson M.I."/>
            <person name="Powell A.J."/>
            <person name="Barry K."/>
            <person name="Miller A.N."/>
            <person name="Grigoriev I.V."/>
            <person name="Debuchy R."/>
            <person name="Gladieux P."/>
            <person name="Thoren M.H."/>
            <person name="Johannesson H."/>
        </authorList>
    </citation>
    <scope>NUCLEOTIDE SEQUENCE</scope>
    <source>
        <strain evidence="4">CBS 626.80</strain>
    </source>
</reference>
<sequence length="404" mass="43397">MKLSTLSLLGLQAASTCLALPASSSRDPAIAKASAELDVLARLALQKTLKTAKGSRCTPDKIKIRREWGALTKAERLDYIKAVQCLQAKPSRYPSALAPGAKSRFDDFVVTHINQTQTAHYTGNFLGLHRYFTALYEQALRQECGYRGTQPYWDWAKTAETGLSGSPIFDGSATSMSGNGVFIPNQGDVVLGGGEGSGLPPVYLPAGTGGGCVTSGPFVNMTVNLGPIQLDVPGGRPQESNPAGPFAYNPRCLRRDLTDAVNQRFANASSIKHVIAQETIDSFQMIMQGIPGTGDIGVHGGGHYSLGGDPGRDVSTSPGDPAFYLHHAMIDRVWWMWQMVDAAKRVYGEKAGEAVAGTRTFLNIPESEPTTLDDEVDFGYAAGPSRKLRELMSVVEGPFCYVYV</sequence>
<dbReference type="Pfam" id="PF00264">
    <property type="entry name" value="Tyrosinase"/>
    <property type="match status" value="1"/>
</dbReference>
<organism evidence="4 5">
    <name type="scientific">Pseudoneurospora amorphoporcata</name>
    <dbReference type="NCBI Taxonomy" id="241081"/>
    <lineage>
        <taxon>Eukaryota</taxon>
        <taxon>Fungi</taxon>
        <taxon>Dikarya</taxon>
        <taxon>Ascomycota</taxon>
        <taxon>Pezizomycotina</taxon>
        <taxon>Sordariomycetes</taxon>
        <taxon>Sordariomycetidae</taxon>
        <taxon>Sordariales</taxon>
        <taxon>Sordariaceae</taxon>
        <taxon>Pseudoneurospora</taxon>
    </lineage>
</organism>
<keyword evidence="2" id="KW-0732">Signal</keyword>